<accession>X1VZV8</accession>
<dbReference type="AlphaFoldDB" id="X1VZV8"/>
<comment type="caution">
    <text evidence="2">The sequence shown here is derived from an EMBL/GenBank/DDBJ whole genome shotgun (WGS) entry which is preliminary data.</text>
</comment>
<dbReference type="EMBL" id="BARW01037922">
    <property type="protein sequence ID" value="GAJ19130.1"/>
    <property type="molecule type" value="Genomic_DNA"/>
</dbReference>
<evidence type="ECO:0000313" key="2">
    <source>
        <dbReference type="EMBL" id="GAJ19130.1"/>
    </source>
</evidence>
<feature type="non-terminal residue" evidence="2">
    <location>
        <position position="1"/>
    </location>
</feature>
<sequence length="104" mass="12314">CESHFDPNALSKAGAKGLWQLKEKAIKELERRYGVSIDRSRLFEIDYNCRWGTLYFRLCAILAKGNREEAIARYYYTTEWWKAKDYVEKVMAKREKIADLIKGK</sequence>
<organism evidence="2">
    <name type="scientific">marine sediment metagenome</name>
    <dbReference type="NCBI Taxonomy" id="412755"/>
    <lineage>
        <taxon>unclassified sequences</taxon>
        <taxon>metagenomes</taxon>
        <taxon>ecological metagenomes</taxon>
    </lineage>
</organism>
<reference evidence="2" key="1">
    <citation type="journal article" date="2014" name="Front. Microbiol.">
        <title>High frequency of phylogenetically diverse reductive dehalogenase-homologous genes in deep subseafloor sedimentary metagenomes.</title>
        <authorList>
            <person name="Kawai M."/>
            <person name="Futagami T."/>
            <person name="Toyoda A."/>
            <person name="Takaki Y."/>
            <person name="Nishi S."/>
            <person name="Hori S."/>
            <person name="Arai W."/>
            <person name="Tsubouchi T."/>
            <person name="Morono Y."/>
            <person name="Uchiyama I."/>
            <person name="Ito T."/>
            <person name="Fujiyama A."/>
            <person name="Inagaki F."/>
            <person name="Takami H."/>
        </authorList>
    </citation>
    <scope>NUCLEOTIDE SEQUENCE</scope>
    <source>
        <strain evidence="2">Expedition CK06-06</strain>
    </source>
</reference>
<proteinExistence type="predicted"/>
<gene>
    <name evidence="2" type="ORF">S12H4_58398</name>
</gene>
<dbReference type="InterPro" id="IPR023346">
    <property type="entry name" value="Lysozyme-like_dom_sf"/>
</dbReference>
<dbReference type="Gene3D" id="1.10.530.10">
    <property type="match status" value="1"/>
</dbReference>
<dbReference type="SUPFAM" id="SSF53955">
    <property type="entry name" value="Lysozyme-like"/>
    <property type="match status" value="1"/>
</dbReference>
<evidence type="ECO:0000259" key="1">
    <source>
        <dbReference type="Pfam" id="PF01464"/>
    </source>
</evidence>
<feature type="domain" description="Transglycosylase SLT" evidence="1">
    <location>
        <begin position="2"/>
        <end position="75"/>
    </location>
</feature>
<dbReference type="Pfam" id="PF01464">
    <property type="entry name" value="SLT"/>
    <property type="match status" value="1"/>
</dbReference>
<name>X1VZV8_9ZZZZ</name>
<dbReference type="InterPro" id="IPR008258">
    <property type="entry name" value="Transglycosylase_SLT_dom_1"/>
</dbReference>
<protein>
    <recommendedName>
        <fullName evidence="1">Transglycosylase SLT domain-containing protein</fullName>
    </recommendedName>
</protein>